<evidence type="ECO:0000313" key="2">
    <source>
        <dbReference type="EMBL" id="EPB75342.1"/>
    </source>
</evidence>
<dbReference type="EMBL" id="KE124905">
    <property type="protein sequence ID" value="EPB75342.1"/>
    <property type="molecule type" value="Genomic_DNA"/>
</dbReference>
<dbReference type="InterPro" id="IPR035892">
    <property type="entry name" value="C2_domain_sf"/>
</dbReference>
<keyword evidence="3" id="KW-1185">Reference proteome</keyword>
<dbReference type="Proteomes" id="UP000054495">
    <property type="component" value="Unassembled WGS sequence"/>
</dbReference>
<dbReference type="Gene3D" id="2.60.40.150">
    <property type="entry name" value="C2 domain"/>
    <property type="match status" value="1"/>
</dbReference>
<dbReference type="GO" id="GO:0005886">
    <property type="term" value="C:plasma membrane"/>
    <property type="evidence" value="ECO:0007669"/>
    <property type="project" value="TreeGrafter"/>
</dbReference>
<dbReference type="PANTHER" id="PTHR10024">
    <property type="entry name" value="SYNAPTOTAGMIN"/>
    <property type="match status" value="1"/>
</dbReference>
<dbReference type="PANTHER" id="PTHR10024:SF227">
    <property type="entry name" value="SYNAPTOTAGMIN 1"/>
    <property type="match status" value="1"/>
</dbReference>
<dbReference type="GO" id="GO:0031045">
    <property type="term" value="C:dense core granule"/>
    <property type="evidence" value="ECO:0007669"/>
    <property type="project" value="TreeGrafter"/>
</dbReference>
<dbReference type="GO" id="GO:0030276">
    <property type="term" value="F:clathrin binding"/>
    <property type="evidence" value="ECO:0007669"/>
    <property type="project" value="TreeGrafter"/>
</dbReference>
<organism evidence="2 3">
    <name type="scientific">Ancylostoma ceylanicum</name>
    <dbReference type="NCBI Taxonomy" id="53326"/>
    <lineage>
        <taxon>Eukaryota</taxon>
        <taxon>Metazoa</taxon>
        <taxon>Ecdysozoa</taxon>
        <taxon>Nematoda</taxon>
        <taxon>Chromadorea</taxon>
        <taxon>Rhabditida</taxon>
        <taxon>Rhabditina</taxon>
        <taxon>Rhabditomorpha</taxon>
        <taxon>Strongyloidea</taxon>
        <taxon>Ancylostomatidae</taxon>
        <taxon>Ancylostomatinae</taxon>
        <taxon>Ancylostoma</taxon>
    </lineage>
</organism>
<dbReference type="GO" id="GO:0030672">
    <property type="term" value="C:synaptic vesicle membrane"/>
    <property type="evidence" value="ECO:0007669"/>
    <property type="project" value="TreeGrafter"/>
</dbReference>
<dbReference type="SUPFAM" id="SSF49562">
    <property type="entry name" value="C2 domain (Calcium/lipid-binding domain, CaLB)"/>
    <property type="match status" value="1"/>
</dbReference>
<name>A0A0D6M635_9BILA</name>
<dbReference type="GO" id="GO:0048791">
    <property type="term" value="P:calcium ion-regulated exocytosis of neurotransmitter"/>
    <property type="evidence" value="ECO:0007669"/>
    <property type="project" value="TreeGrafter"/>
</dbReference>
<evidence type="ECO:0000259" key="1">
    <source>
        <dbReference type="Pfam" id="PF00168"/>
    </source>
</evidence>
<dbReference type="Pfam" id="PF00168">
    <property type="entry name" value="C2"/>
    <property type="match status" value="1"/>
</dbReference>
<dbReference type="GO" id="GO:0001786">
    <property type="term" value="F:phosphatidylserine binding"/>
    <property type="evidence" value="ECO:0007669"/>
    <property type="project" value="TreeGrafter"/>
</dbReference>
<dbReference type="AlphaFoldDB" id="A0A0D6M635"/>
<dbReference type="GO" id="GO:0048488">
    <property type="term" value="P:synaptic vesicle endocytosis"/>
    <property type="evidence" value="ECO:0007669"/>
    <property type="project" value="TreeGrafter"/>
</dbReference>
<feature type="domain" description="C2" evidence="1">
    <location>
        <begin position="26"/>
        <end position="68"/>
    </location>
</feature>
<proteinExistence type="predicted"/>
<dbReference type="GO" id="GO:0000149">
    <property type="term" value="F:SNARE binding"/>
    <property type="evidence" value="ECO:0007669"/>
    <property type="project" value="TreeGrafter"/>
</dbReference>
<evidence type="ECO:0000313" key="3">
    <source>
        <dbReference type="Proteomes" id="UP000054495"/>
    </source>
</evidence>
<dbReference type="GO" id="GO:0005544">
    <property type="term" value="F:calcium-dependent phospholipid binding"/>
    <property type="evidence" value="ECO:0007669"/>
    <property type="project" value="TreeGrafter"/>
</dbReference>
<protein>
    <recommendedName>
        <fullName evidence="1">C2 domain-containing protein</fullName>
    </recommendedName>
</protein>
<sequence length="94" mass="10615">MKLQSEKILRSQGWDMFQKCPLLITPQSQKVSLMITVMDYDKLGSNDAIGRCLLGCNATGAELRHWMDMLASPRRPIAQWHTLGPVEEEGGEKK</sequence>
<dbReference type="InterPro" id="IPR000008">
    <property type="entry name" value="C2_dom"/>
</dbReference>
<gene>
    <name evidence="2" type="ORF">ANCCEY_05556</name>
</gene>
<dbReference type="GO" id="GO:0005509">
    <property type="term" value="F:calcium ion binding"/>
    <property type="evidence" value="ECO:0007669"/>
    <property type="project" value="TreeGrafter"/>
</dbReference>
<reference evidence="2 3" key="1">
    <citation type="submission" date="2013-05" db="EMBL/GenBank/DDBJ databases">
        <title>Draft genome of the parasitic nematode Anyclostoma ceylanicum.</title>
        <authorList>
            <person name="Mitreva M."/>
        </authorList>
    </citation>
    <scope>NUCLEOTIDE SEQUENCE [LARGE SCALE GENOMIC DNA]</scope>
</reference>
<accession>A0A0D6M635</accession>
<dbReference type="GO" id="GO:0030424">
    <property type="term" value="C:axon"/>
    <property type="evidence" value="ECO:0007669"/>
    <property type="project" value="TreeGrafter"/>
</dbReference>